<dbReference type="InterPro" id="IPR013087">
    <property type="entry name" value="Znf_C2H2_type"/>
</dbReference>
<dbReference type="OrthoDB" id="3437960at2759"/>
<dbReference type="EMBL" id="JAIWYP010000002">
    <property type="protein sequence ID" value="KAH3868822.1"/>
    <property type="molecule type" value="Genomic_DNA"/>
</dbReference>
<evidence type="ECO:0000259" key="11">
    <source>
        <dbReference type="PROSITE" id="PS50157"/>
    </source>
</evidence>
<dbReference type="Pfam" id="PF05485">
    <property type="entry name" value="THAP"/>
    <property type="match status" value="1"/>
</dbReference>
<protein>
    <submittedName>
        <fullName evidence="13">Uncharacterized protein</fullName>
    </submittedName>
</protein>
<keyword evidence="6 9" id="KW-0238">DNA-binding</keyword>
<dbReference type="SUPFAM" id="SSF57716">
    <property type="entry name" value="Glucocorticoid receptor-like (DNA-binding domain)"/>
    <property type="match status" value="1"/>
</dbReference>
<organism evidence="13 14">
    <name type="scientific">Dreissena polymorpha</name>
    <name type="common">Zebra mussel</name>
    <name type="synonym">Mytilus polymorpha</name>
    <dbReference type="NCBI Taxonomy" id="45954"/>
    <lineage>
        <taxon>Eukaryota</taxon>
        <taxon>Metazoa</taxon>
        <taxon>Spiralia</taxon>
        <taxon>Lophotrochozoa</taxon>
        <taxon>Mollusca</taxon>
        <taxon>Bivalvia</taxon>
        <taxon>Autobranchia</taxon>
        <taxon>Heteroconchia</taxon>
        <taxon>Euheterodonta</taxon>
        <taxon>Imparidentia</taxon>
        <taxon>Neoheterodontei</taxon>
        <taxon>Myida</taxon>
        <taxon>Dreissenoidea</taxon>
        <taxon>Dreissenidae</taxon>
        <taxon>Dreissena</taxon>
    </lineage>
</organism>
<comment type="subcellular location">
    <subcellularLocation>
        <location evidence="1">Nucleus</location>
    </subcellularLocation>
</comment>
<dbReference type="GO" id="GO:0005634">
    <property type="term" value="C:nucleus"/>
    <property type="evidence" value="ECO:0007669"/>
    <property type="project" value="UniProtKB-SubCell"/>
</dbReference>
<feature type="compositionally biased region" description="Polar residues" evidence="10">
    <location>
        <begin position="546"/>
        <end position="577"/>
    </location>
</feature>
<name>A0A9D4M0X4_DREPO</name>
<evidence type="ECO:0000313" key="14">
    <source>
        <dbReference type="Proteomes" id="UP000828390"/>
    </source>
</evidence>
<evidence type="ECO:0000259" key="12">
    <source>
        <dbReference type="PROSITE" id="PS50950"/>
    </source>
</evidence>
<feature type="domain" description="C2H2-type" evidence="11">
    <location>
        <begin position="459"/>
        <end position="487"/>
    </location>
</feature>
<keyword evidence="5" id="KW-0862">Zinc</keyword>
<accession>A0A9D4M0X4</accession>
<evidence type="ECO:0000256" key="1">
    <source>
        <dbReference type="ARBA" id="ARBA00004123"/>
    </source>
</evidence>
<dbReference type="PROSITE" id="PS50157">
    <property type="entry name" value="ZINC_FINGER_C2H2_2"/>
    <property type="match status" value="3"/>
</dbReference>
<feature type="region of interest" description="Disordered" evidence="10">
    <location>
        <begin position="201"/>
        <end position="256"/>
    </location>
</feature>
<dbReference type="InterPro" id="IPR050888">
    <property type="entry name" value="ZnF_C2H2-type_TF"/>
</dbReference>
<comment type="caution">
    <text evidence="13">The sequence shown here is derived from an EMBL/GenBank/DDBJ whole genome shotgun (WGS) entry which is preliminary data.</text>
</comment>
<keyword evidence="3" id="KW-0677">Repeat</keyword>
<keyword evidence="4 8" id="KW-0863">Zinc-finger</keyword>
<dbReference type="InterPro" id="IPR006612">
    <property type="entry name" value="THAP_Znf"/>
</dbReference>
<dbReference type="GO" id="GO:0008270">
    <property type="term" value="F:zinc ion binding"/>
    <property type="evidence" value="ECO:0007669"/>
    <property type="project" value="UniProtKB-KW"/>
</dbReference>
<evidence type="ECO:0000256" key="6">
    <source>
        <dbReference type="ARBA" id="ARBA00023125"/>
    </source>
</evidence>
<feature type="domain" description="C2H2-type" evidence="11">
    <location>
        <begin position="337"/>
        <end position="360"/>
    </location>
</feature>
<keyword evidence="14" id="KW-1185">Reference proteome</keyword>
<feature type="domain" description="THAP-type" evidence="12">
    <location>
        <begin position="1"/>
        <end position="93"/>
    </location>
</feature>
<dbReference type="SMART" id="SM00980">
    <property type="entry name" value="THAP"/>
    <property type="match status" value="1"/>
</dbReference>
<dbReference type="SMART" id="SM00355">
    <property type="entry name" value="ZnF_C2H2"/>
    <property type="match status" value="4"/>
</dbReference>
<feature type="region of interest" description="Disordered" evidence="10">
    <location>
        <begin position="535"/>
        <end position="599"/>
    </location>
</feature>
<reference evidence="13" key="2">
    <citation type="submission" date="2020-11" db="EMBL/GenBank/DDBJ databases">
        <authorList>
            <person name="McCartney M.A."/>
            <person name="Auch B."/>
            <person name="Kono T."/>
            <person name="Mallez S."/>
            <person name="Becker A."/>
            <person name="Gohl D.M."/>
            <person name="Silverstein K.A.T."/>
            <person name="Koren S."/>
            <person name="Bechman K.B."/>
            <person name="Herman A."/>
            <person name="Abrahante J.E."/>
            <person name="Garbe J."/>
        </authorList>
    </citation>
    <scope>NUCLEOTIDE SEQUENCE</scope>
    <source>
        <strain evidence="13">Duluth1</strain>
        <tissue evidence="13">Whole animal</tissue>
    </source>
</reference>
<keyword evidence="7" id="KW-0539">Nucleus</keyword>
<feature type="compositionally biased region" description="Basic and acidic residues" evidence="10">
    <location>
        <begin position="232"/>
        <end position="248"/>
    </location>
</feature>
<dbReference type="Gene3D" id="3.30.160.60">
    <property type="entry name" value="Classic Zinc Finger"/>
    <property type="match status" value="2"/>
</dbReference>
<evidence type="ECO:0000256" key="5">
    <source>
        <dbReference type="ARBA" id="ARBA00022833"/>
    </source>
</evidence>
<reference evidence="13" key="1">
    <citation type="journal article" date="2019" name="bioRxiv">
        <title>The Genome of the Zebra Mussel, Dreissena polymorpha: A Resource for Invasive Species Research.</title>
        <authorList>
            <person name="McCartney M.A."/>
            <person name="Auch B."/>
            <person name="Kono T."/>
            <person name="Mallez S."/>
            <person name="Zhang Y."/>
            <person name="Obille A."/>
            <person name="Becker A."/>
            <person name="Abrahante J.E."/>
            <person name="Garbe J."/>
            <person name="Badalamenti J.P."/>
            <person name="Herman A."/>
            <person name="Mangelson H."/>
            <person name="Liachko I."/>
            <person name="Sullivan S."/>
            <person name="Sone E.D."/>
            <person name="Koren S."/>
            <person name="Silverstein K.A.T."/>
            <person name="Beckman K.B."/>
            <person name="Gohl D.M."/>
        </authorList>
    </citation>
    <scope>NUCLEOTIDE SEQUENCE</scope>
    <source>
        <strain evidence="13">Duluth1</strain>
        <tissue evidence="13">Whole animal</tissue>
    </source>
</reference>
<dbReference type="Proteomes" id="UP000828390">
    <property type="component" value="Unassembled WGS sequence"/>
</dbReference>
<evidence type="ECO:0000256" key="7">
    <source>
        <dbReference type="ARBA" id="ARBA00023242"/>
    </source>
</evidence>
<evidence type="ECO:0000256" key="8">
    <source>
        <dbReference type="PROSITE-ProRule" id="PRU00042"/>
    </source>
</evidence>
<sequence length="599" mass="67611">MVKRCAWGRCKSDTRYEERLVGNVIFHPFPKPKRHLDRCLRWIKACGRPHDQLNVGKVDGNYNLYVCSKHFIDGAPSEEYPDPILAETIPGHDRLPRKWPASDPLKKKLKLWKRITNELVTMRSQNEYASMFRDIMRCQIQTLLDQLSNAGEESVVITVSADRQAQTMGSEVGQKFLQENLAFGDPFLTYCLLNSVKKEPEVPRWSNKRKQEETNGDSNSNIDGFESVVETPQKRQRTETSEAFEHHTSFTPTTPQKLPLSHMAELVKREVTQSTLAMPVVQSPSMTAVYSDSPLPKGHSKCAICSYNSKFKANVTRHERKVHGLNADGVDTPTVEYVCALCSYRSSYRSNVMRHEKNVHKITSTALELERRKVVLNQPSAAGNQSMQADEEEEGNQSFLGSNMAASMDDESSKDNVEESGNDVADAEYHVCNYCELVFVSLEQLKNHVDESHLGSDKFDCETCGEPFPSMLSLDSHVHKEHTLGKQEKCGCGKTFQYKMGLLRHARRCDQANIELKDDGNRLETSMDTVTDGNGVQGAKSEHNEQSGFPTDQNVRLQKENTFYVQETNSDNHSDSGSCVDAQNVRVKKEEQKLGTSND</sequence>
<evidence type="ECO:0000313" key="13">
    <source>
        <dbReference type="EMBL" id="KAH3868822.1"/>
    </source>
</evidence>
<keyword evidence="2" id="KW-0479">Metal-binding</keyword>
<dbReference type="SUPFAM" id="SSF57667">
    <property type="entry name" value="beta-beta-alpha zinc fingers"/>
    <property type="match status" value="1"/>
</dbReference>
<evidence type="ECO:0000256" key="9">
    <source>
        <dbReference type="PROSITE-ProRule" id="PRU00309"/>
    </source>
</evidence>
<dbReference type="InterPro" id="IPR036236">
    <property type="entry name" value="Znf_C2H2_sf"/>
</dbReference>
<evidence type="ECO:0000256" key="2">
    <source>
        <dbReference type="ARBA" id="ARBA00022723"/>
    </source>
</evidence>
<evidence type="ECO:0000256" key="3">
    <source>
        <dbReference type="ARBA" id="ARBA00022737"/>
    </source>
</evidence>
<dbReference type="GO" id="GO:0003677">
    <property type="term" value="F:DNA binding"/>
    <property type="evidence" value="ECO:0007669"/>
    <property type="project" value="UniProtKB-UniRule"/>
</dbReference>
<dbReference type="PROSITE" id="PS00028">
    <property type="entry name" value="ZINC_FINGER_C2H2_1"/>
    <property type="match status" value="2"/>
</dbReference>
<dbReference type="PANTHER" id="PTHR24406">
    <property type="entry name" value="TRANSCRIPTIONAL REPRESSOR CTCFL-RELATED"/>
    <property type="match status" value="1"/>
</dbReference>
<dbReference type="PROSITE" id="PS50950">
    <property type="entry name" value="ZF_THAP"/>
    <property type="match status" value="1"/>
</dbReference>
<dbReference type="AlphaFoldDB" id="A0A9D4M0X4"/>
<evidence type="ECO:0000256" key="4">
    <source>
        <dbReference type="ARBA" id="ARBA00022771"/>
    </source>
</evidence>
<proteinExistence type="predicted"/>
<feature type="domain" description="C2H2-type" evidence="11">
    <location>
        <begin position="430"/>
        <end position="458"/>
    </location>
</feature>
<gene>
    <name evidence="13" type="ORF">DPMN_031976</name>
</gene>
<evidence type="ECO:0000256" key="10">
    <source>
        <dbReference type="SAM" id="MobiDB-lite"/>
    </source>
</evidence>